<dbReference type="SUPFAM" id="SSF52540">
    <property type="entry name" value="P-loop containing nucleoside triphosphate hydrolases"/>
    <property type="match status" value="1"/>
</dbReference>
<keyword evidence="3" id="KW-0547">Nucleotide-binding</keyword>
<keyword evidence="4 10" id="KW-0067">ATP-binding</keyword>
<dbReference type="Proteomes" id="UP000199493">
    <property type="component" value="Unassembled WGS sequence"/>
</dbReference>
<evidence type="ECO:0000256" key="7">
    <source>
        <dbReference type="SAM" id="Phobius"/>
    </source>
</evidence>
<dbReference type="SMART" id="SM00382">
    <property type="entry name" value="AAA"/>
    <property type="match status" value="1"/>
</dbReference>
<dbReference type="InterPro" id="IPR003439">
    <property type="entry name" value="ABC_transporter-like_ATP-bd"/>
</dbReference>
<reference evidence="10 11" key="1">
    <citation type="submission" date="2016-10" db="EMBL/GenBank/DDBJ databases">
        <authorList>
            <person name="de Groot N.N."/>
        </authorList>
    </citation>
    <scope>NUCLEOTIDE SEQUENCE [LARGE SCALE GENOMIC DNA]</scope>
    <source>
        <strain evidence="10 11">558</strain>
    </source>
</reference>
<dbReference type="STRING" id="77097.SAMN04490369_102050"/>
<feature type="domain" description="ABC transporter" evidence="8">
    <location>
        <begin position="346"/>
        <end position="568"/>
    </location>
</feature>
<dbReference type="EMBL" id="FODB01000020">
    <property type="protein sequence ID" value="SEN70574.1"/>
    <property type="molecule type" value="Genomic_DNA"/>
</dbReference>
<dbReference type="Pfam" id="PF00005">
    <property type="entry name" value="ABC_tran"/>
    <property type="match status" value="1"/>
</dbReference>
<dbReference type="InterPro" id="IPR017871">
    <property type="entry name" value="ABC_transporter-like_CS"/>
</dbReference>
<dbReference type="Pfam" id="PF00664">
    <property type="entry name" value="ABC_membrane"/>
    <property type="match status" value="1"/>
</dbReference>
<dbReference type="GO" id="GO:0016887">
    <property type="term" value="F:ATP hydrolysis activity"/>
    <property type="evidence" value="ECO:0007669"/>
    <property type="project" value="InterPro"/>
</dbReference>
<dbReference type="PROSITE" id="PS00211">
    <property type="entry name" value="ABC_TRANSPORTER_1"/>
    <property type="match status" value="1"/>
</dbReference>
<evidence type="ECO:0000313" key="11">
    <source>
        <dbReference type="Proteomes" id="UP000199493"/>
    </source>
</evidence>
<gene>
    <name evidence="10" type="ORF">SAMN04490369_102050</name>
</gene>
<evidence type="ECO:0000256" key="2">
    <source>
        <dbReference type="ARBA" id="ARBA00022692"/>
    </source>
</evidence>
<organism evidence="10 11">
    <name type="scientific">Vreelandella aquamarina</name>
    <dbReference type="NCBI Taxonomy" id="77097"/>
    <lineage>
        <taxon>Bacteria</taxon>
        <taxon>Pseudomonadati</taxon>
        <taxon>Pseudomonadota</taxon>
        <taxon>Gammaproteobacteria</taxon>
        <taxon>Oceanospirillales</taxon>
        <taxon>Halomonadaceae</taxon>
        <taxon>Vreelandella</taxon>
    </lineage>
</organism>
<dbReference type="PANTHER" id="PTHR43394">
    <property type="entry name" value="ATP-DEPENDENT PERMEASE MDL1, MITOCHONDRIAL"/>
    <property type="match status" value="1"/>
</dbReference>
<name>A0A1H8IPP1_9GAMM</name>
<accession>A0A1H8IPP1</accession>
<sequence>MKFLHNDLSPWLALMLRRRQRFLVGALLVWVTLLAGLALLGLSGWFIAACALAGIALAAGLPSSLDIYVPGGGIRFFALLRTVARYTERLYNHNTVLTLLADLRYRVFGDLTRLDDASLRRRRVGEWLSRLTSDIDALDSLYLRLLVPPVVALLSVWIVAGFIAIWLPLVGAVVACVLTLLWLVITLGFARLGFTNSHRQVDDQEELRRLVLDQVQASAELMSYRTSDWYRRKIRAHEQQALDNQRQLAVKSALGNALLMAVTGLLIIGVLWLGSLALAEQRVVGPIMVMAVIAVFGINEVLASLPAAFVRFGASHGAAQRLNALQATQGQTRVGSLPDDEGGHALQLREVMFRYPDAAGWAICQVSLTLPAGQRGAIMGISGSGKSTLANLIMGRISPTEGDVWVAEHAPSAVTLESSAAHMGYLPQQIDLFDGSLADNLRIAKPDATDEELWQVLAQVALSDWAKRQPRQLATQVGERGQQLSGGQARRVALARLFLRSPSVVLLDEPFAGVDAATARHVAASLDAWLVGRTAIFFVHQVDDAALVPGLAHQWRLDGGKLIHDTSF</sequence>
<evidence type="ECO:0000256" key="6">
    <source>
        <dbReference type="ARBA" id="ARBA00023136"/>
    </source>
</evidence>
<dbReference type="Gene3D" id="3.40.50.300">
    <property type="entry name" value="P-loop containing nucleotide triphosphate hydrolases"/>
    <property type="match status" value="1"/>
</dbReference>
<dbReference type="Gene3D" id="1.20.1560.10">
    <property type="entry name" value="ABC transporter type 1, transmembrane domain"/>
    <property type="match status" value="1"/>
</dbReference>
<evidence type="ECO:0000259" key="9">
    <source>
        <dbReference type="PROSITE" id="PS50929"/>
    </source>
</evidence>
<dbReference type="InterPro" id="IPR027417">
    <property type="entry name" value="P-loop_NTPase"/>
</dbReference>
<dbReference type="GO" id="GO:0034775">
    <property type="term" value="P:glutathione transmembrane transport"/>
    <property type="evidence" value="ECO:0007669"/>
    <property type="project" value="InterPro"/>
</dbReference>
<evidence type="ECO:0000256" key="1">
    <source>
        <dbReference type="ARBA" id="ARBA00004651"/>
    </source>
</evidence>
<evidence type="ECO:0000259" key="8">
    <source>
        <dbReference type="PROSITE" id="PS50893"/>
    </source>
</evidence>
<feature type="transmembrane region" description="Helical" evidence="7">
    <location>
        <begin position="253"/>
        <end position="275"/>
    </location>
</feature>
<feature type="transmembrane region" description="Helical" evidence="7">
    <location>
        <begin position="141"/>
        <end position="163"/>
    </location>
</feature>
<evidence type="ECO:0000256" key="5">
    <source>
        <dbReference type="ARBA" id="ARBA00022989"/>
    </source>
</evidence>
<keyword evidence="6 7" id="KW-0472">Membrane</keyword>
<dbReference type="InterPro" id="IPR011527">
    <property type="entry name" value="ABC1_TM_dom"/>
</dbReference>
<dbReference type="GO" id="GO:0005524">
    <property type="term" value="F:ATP binding"/>
    <property type="evidence" value="ECO:0007669"/>
    <property type="project" value="UniProtKB-KW"/>
</dbReference>
<dbReference type="SUPFAM" id="SSF90123">
    <property type="entry name" value="ABC transporter transmembrane region"/>
    <property type="match status" value="1"/>
</dbReference>
<dbReference type="AlphaFoldDB" id="A0A1H8IPP1"/>
<dbReference type="PANTHER" id="PTHR43394:SF1">
    <property type="entry name" value="ATP-BINDING CASSETTE SUB-FAMILY B MEMBER 10, MITOCHONDRIAL"/>
    <property type="match status" value="1"/>
</dbReference>
<comment type="subcellular location">
    <subcellularLocation>
        <location evidence="1">Cell membrane</location>
        <topology evidence="1">Multi-pass membrane protein</topology>
    </subcellularLocation>
</comment>
<dbReference type="InterPro" id="IPR039421">
    <property type="entry name" value="Type_1_exporter"/>
</dbReference>
<keyword evidence="5 7" id="KW-1133">Transmembrane helix</keyword>
<keyword evidence="2 7" id="KW-0812">Transmembrane</keyword>
<dbReference type="GO" id="GO:0045454">
    <property type="term" value="P:cell redox homeostasis"/>
    <property type="evidence" value="ECO:0007669"/>
    <property type="project" value="InterPro"/>
</dbReference>
<feature type="transmembrane region" description="Helical" evidence="7">
    <location>
        <begin position="169"/>
        <end position="190"/>
    </location>
</feature>
<dbReference type="GO" id="GO:0005886">
    <property type="term" value="C:plasma membrane"/>
    <property type="evidence" value="ECO:0007669"/>
    <property type="project" value="UniProtKB-SubCell"/>
</dbReference>
<evidence type="ECO:0000256" key="3">
    <source>
        <dbReference type="ARBA" id="ARBA00022741"/>
    </source>
</evidence>
<dbReference type="InterPro" id="IPR036640">
    <property type="entry name" value="ABC1_TM_sf"/>
</dbReference>
<evidence type="ECO:0000256" key="4">
    <source>
        <dbReference type="ARBA" id="ARBA00022840"/>
    </source>
</evidence>
<dbReference type="InterPro" id="IPR003593">
    <property type="entry name" value="AAA+_ATPase"/>
</dbReference>
<feature type="transmembrane region" description="Helical" evidence="7">
    <location>
        <begin position="68"/>
        <end position="84"/>
    </location>
</feature>
<dbReference type="PROSITE" id="PS50929">
    <property type="entry name" value="ABC_TM1F"/>
    <property type="match status" value="1"/>
</dbReference>
<dbReference type="InterPro" id="IPR014223">
    <property type="entry name" value="ABC_CydC/D"/>
</dbReference>
<feature type="transmembrane region" description="Helical" evidence="7">
    <location>
        <begin position="287"/>
        <end position="312"/>
    </location>
</feature>
<dbReference type="RefSeq" id="WP_089675319.1">
    <property type="nucleotide sequence ID" value="NZ_FODB01000020.1"/>
</dbReference>
<protein>
    <submittedName>
        <fullName evidence="10">ATP-binding cassette, subfamily C, CydC</fullName>
    </submittedName>
</protein>
<evidence type="ECO:0000313" key="10">
    <source>
        <dbReference type="EMBL" id="SEN70574.1"/>
    </source>
</evidence>
<dbReference type="GO" id="GO:0015421">
    <property type="term" value="F:ABC-type oligopeptide transporter activity"/>
    <property type="evidence" value="ECO:0007669"/>
    <property type="project" value="TreeGrafter"/>
</dbReference>
<feature type="domain" description="ABC transmembrane type-1" evidence="9">
    <location>
        <begin position="23"/>
        <end position="314"/>
    </location>
</feature>
<dbReference type="PROSITE" id="PS50893">
    <property type="entry name" value="ABC_TRANSPORTER_2"/>
    <property type="match status" value="1"/>
</dbReference>
<dbReference type="NCBIfam" id="TIGR02868">
    <property type="entry name" value="CydC"/>
    <property type="match status" value="1"/>
</dbReference>
<proteinExistence type="predicted"/>